<keyword evidence="4" id="KW-1185">Reference proteome</keyword>
<reference evidence="3 4" key="1">
    <citation type="submission" date="2019-12" db="EMBL/GenBank/DDBJ databases">
        <title>Spirosoma sp. HMF4905 genome sequencing and assembly.</title>
        <authorList>
            <person name="Kang H."/>
            <person name="Cha I."/>
            <person name="Kim H."/>
            <person name="Joh K."/>
        </authorList>
    </citation>
    <scope>NUCLEOTIDE SEQUENCE [LARGE SCALE GENOMIC DNA]</scope>
    <source>
        <strain evidence="3 4">HMF4905</strain>
    </source>
</reference>
<evidence type="ECO:0000313" key="3">
    <source>
        <dbReference type="EMBL" id="MVM35525.1"/>
    </source>
</evidence>
<dbReference type="Proteomes" id="UP000436006">
    <property type="component" value="Unassembled WGS sequence"/>
</dbReference>
<dbReference type="EMBL" id="WPIN01000023">
    <property type="protein sequence ID" value="MVM35525.1"/>
    <property type="molecule type" value="Genomic_DNA"/>
</dbReference>
<gene>
    <name evidence="3" type="ORF">GO755_36225</name>
</gene>
<dbReference type="SMART" id="SM00448">
    <property type="entry name" value="REC"/>
    <property type="match status" value="1"/>
</dbReference>
<dbReference type="GO" id="GO:0000160">
    <property type="term" value="P:phosphorelay signal transduction system"/>
    <property type="evidence" value="ECO:0007669"/>
    <property type="project" value="InterPro"/>
</dbReference>
<dbReference type="SUPFAM" id="SSF52172">
    <property type="entry name" value="CheY-like"/>
    <property type="match status" value="1"/>
</dbReference>
<dbReference type="InterPro" id="IPR011006">
    <property type="entry name" value="CheY-like_superfamily"/>
</dbReference>
<keyword evidence="1" id="KW-0597">Phosphoprotein</keyword>
<dbReference type="AlphaFoldDB" id="A0A7K1SNZ4"/>
<dbReference type="PANTHER" id="PTHR44520">
    <property type="entry name" value="RESPONSE REGULATOR RCP1-RELATED"/>
    <property type="match status" value="1"/>
</dbReference>
<dbReference type="Gene3D" id="3.40.50.2300">
    <property type="match status" value="1"/>
</dbReference>
<dbReference type="InterPro" id="IPR052893">
    <property type="entry name" value="TCS_response_regulator"/>
</dbReference>
<name>A0A7K1SNZ4_9BACT</name>
<organism evidence="3 4">
    <name type="scientific">Spirosoma arboris</name>
    <dbReference type="NCBI Taxonomy" id="2682092"/>
    <lineage>
        <taxon>Bacteria</taxon>
        <taxon>Pseudomonadati</taxon>
        <taxon>Bacteroidota</taxon>
        <taxon>Cytophagia</taxon>
        <taxon>Cytophagales</taxon>
        <taxon>Cytophagaceae</taxon>
        <taxon>Spirosoma</taxon>
    </lineage>
</organism>
<sequence length="174" mass="20423">MNPDPNLLAFEYLLAQYRRRVYEQYFLQQNDRETELLPQSGARKLTILSIEDKADEWFITRWALLQQFPGAELVWLADPAQVIPHLEACRQREEDLPSLILLDLYLPTSTVGLTVLQGLKSHPLFHRIPTIVLSRSNHYEDIADVYSHFANSYIVKPTDYHEWVKGLSRLHRYC</sequence>
<proteinExistence type="predicted"/>
<comment type="caution">
    <text evidence="3">The sequence shown here is derived from an EMBL/GenBank/DDBJ whole genome shotgun (WGS) entry which is preliminary data.</text>
</comment>
<feature type="domain" description="Response regulatory" evidence="2">
    <location>
        <begin position="46"/>
        <end position="171"/>
    </location>
</feature>
<evidence type="ECO:0000256" key="1">
    <source>
        <dbReference type="PROSITE-ProRule" id="PRU00169"/>
    </source>
</evidence>
<dbReference type="RefSeq" id="WP_157590321.1">
    <property type="nucleotide sequence ID" value="NZ_WPIN01000023.1"/>
</dbReference>
<evidence type="ECO:0000259" key="2">
    <source>
        <dbReference type="PROSITE" id="PS50110"/>
    </source>
</evidence>
<evidence type="ECO:0000313" key="4">
    <source>
        <dbReference type="Proteomes" id="UP000436006"/>
    </source>
</evidence>
<dbReference type="Pfam" id="PF00072">
    <property type="entry name" value="Response_reg"/>
    <property type="match status" value="1"/>
</dbReference>
<feature type="modified residue" description="4-aspartylphosphate" evidence="1">
    <location>
        <position position="103"/>
    </location>
</feature>
<accession>A0A7K1SNZ4</accession>
<dbReference type="PANTHER" id="PTHR44520:SF2">
    <property type="entry name" value="RESPONSE REGULATOR RCP1"/>
    <property type="match status" value="1"/>
</dbReference>
<dbReference type="PROSITE" id="PS50110">
    <property type="entry name" value="RESPONSE_REGULATORY"/>
    <property type="match status" value="1"/>
</dbReference>
<protein>
    <submittedName>
        <fullName evidence="3">Response regulator</fullName>
    </submittedName>
</protein>
<dbReference type="InterPro" id="IPR001789">
    <property type="entry name" value="Sig_transdc_resp-reg_receiver"/>
</dbReference>